<dbReference type="Gene3D" id="3.40.50.1580">
    <property type="entry name" value="Nucleoside phosphorylase domain"/>
    <property type="match status" value="1"/>
</dbReference>
<protein>
    <submittedName>
        <fullName evidence="4">Uridine phosphorylase 1</fullName>
    </submittedName>
</protein>
<feature type="binding site" evidence="2">
    <location>
        <begin position="133"/>
        <end position="136"/>
    </location>
    <ligand>
        <name>phosphate</name>
        <dbReference type="ChEBI" id="CHEBI:43474"/>
    </ligand>
</feature>
<evidence type="ECO:0000259" key="3">
    <source>
        <dbReference type="Pfam" id="PF01048"/>
    </source>
</evidence>
<feature type="binding site" evidence="2">
    <location>
        <position position="212"/>
    </location>
    <ligand>
        <name>substrate</name>
    </ligand>
</feature>
<evidence type="ECO:0000256" key="2">
    <source>
        <dbReference type="PIRSR" id="PIRSR610059-50"/>
    </source>
</evidence>
<evidence type="ECO:0000313" key="4">
    <source>
        <dbReference type="EMBL" id="KAF0314156.1"/>
    </source>
</evidence>
<sequence>MELVSCGDEETTITRLNPHVREMTSDILYHLALGSGSHDLHAMFGDVKFVCMGGTPRRMEQFAHFIMKEIGYQLPTGAQLLDISLHSYRYSMFKVGPVLSVSHGMGMPSVGILLHEMIKLMYHARVKNPTFFRLGTCGGIGIDGGNLVITESAVDGLMNPYLEQAILGEIQKRPGLLDPELAAELKALSTPEDPWQIYSGKTMCTTDFYEGQGRLDGAFCDYTEEDKFDFLRKIHAEGIINMEMESLMFAALCHHAGIRGAVICVTLLNRMKGDQVTAEKSQQMEWQEYPQRLVARYIRQQLEAADGVGSGAGGLIRSLSQLHLTRQTSEQFASSE</sequence>
<comment type="caution">
    <text evidence="4">The sequence shown here is derived from an EMBL/GenBank/DDBJ whole genome shotgun (WGS) entry which is preliminary data.</text>
</comment>
<dbReference type="SUPFAM" id="SSF53167">
    <property type="entry name" value="Purine and uridine phosphorylases"/>
    <property type="match status" value="1"/>
</dbReference>
<gene>
    <name evidence="4" type="primary">Upp1_0</name>
    <name evidence="4" type="ORF">FJT64_015368</name>
</gene>
<feature type="binding site" evidence="2">
    <location>
        <position position="214"/>
    </location>
    <ligand>
        <name>substrate</name>
    </ligand>
</feature>
<dbReference type="CDD" id="cd17763">
    <property type="entry name" value="UP_hUPP-like"/>
    <property type="match status" value="1"/>
</dbReference>
<accession>A0A6A4X379</accession>
<dbReference type="InterPro" id="IPR000845">
    <property type="entry name" value="Nucleoside_phosphorylase_d"/>
</dbReference>
<dbReference type="Proteomes" id="UP000440578">
    <property type="component" value="Unassembled WGS sequence"/>
</dbReference>
<dbReference type="Pfam" id="PF01048">
    <property type="entry name" value="PNP_UDP_1"/>
    <property type="match status" value="1"/>
</dbReference>
<dbReference type="GO" id="GO:0005829">
    <property type="term" value="C:cytosol"/>
    <property type="evidence" value="ECO:0007669"/>
    <property type="project" value="TreeGrafter"/>
</dbReference>
<keyword evidence="5" id="KW-1185">Reference proteome</keyword>
<feature type="binding site" evidence="2">
    <location>
        <position position="89"/>
    </location>
    <ligand>
        <name>phosphate</name>
        <dbReference type="ChEBI" id="CHEBI:43474"/>
    </ligand>
</feature>
<dbReference type="EMBL" id="VIIS01000042">
    <property type="protein sequence ID" value="KAF0314156.1"/>
    <property type="molecule type" value="Genomic_DNA"/>
</dbReference>
<evidence type="ECO:0000313" key="5">
    <source>
        <dbReference type="Proteomes" id="UP000440578"/>
    </source>
</evidence>
<dbReference type="InterPro" id="IPR035994">
    <property type="entry name" value="Nucleoside_phosphorylase_sf"/>
</dbReference>
<dbReference type="AlphaFoldDB" id="A0A6A4X379"/>
<dbReference type="NCBIfam" id="TIGR01719">
    <property type="entry name" value="euk_UDPppase"/>
    <property type="match status" value="1"/>
</dbReference>
<reference evidence="4 5" key="1">
    <citation type="submission" date="2019-07" db="EMBL/GenBank/DDBJ databases">
        <title>Draft genome assembly of a fouling barnacle, Amphibalanus amphitrite (Darwin, 1854): The first reference genome for Thecostraca.</title>
        <authorList>
            <person name="Kim W."/>
        </authorList>
    </citation>
    <scope>NUCLEOTIDE SEQUENCE [LARGE SCALE GENOMIC DNA]</scope>
    <source>
        <strain evidence="4">SNU_AA5</strain>
        <tissue evidence="4">Soma without cirri and trophi</tissue>
    </source>
</reference>
<dbReference type="GO" id="GO:0006218">
    <property type="term" value="P:uridine catabolic process"/>
    <property type="evidence" value="ECO:0007669"/>
    <property type="project" value="TreeGrafter"/>
</dbReference>
<dbReference type="GO" id="GO:0004850">
    <property type="term" value="F:uridine phosphorylase activity"/>
    <property type="evidence" value="ECO:0007669"/>
    <property type="project" value="InterPro"/>
</dbReference>
<feature type="domain" description="Nucleoside phosphorylase" evidence="3">
    <location>
        <begin position="48"/>
        <end position="299"/>
    </location>
</feature>
<evidence type="ECO:0000256" key="1">
    <source>
        <dbReference type="ARBA" id="ARBA00010456"/>
    </source>
</evidence>
<dbReference type="PANTHER" id="PTHR43691:SF11">
    <property type="entry name" value="FI09636P-RELATED"/>
    <property type="match status" value="1"/>
</dbReference>
<name>A0A6A4X379_AMPAM</name>
<proteinExistence type="inferred from homology"/>
<comment type="similarity">
    <text evidence="1">Belongs to the PNP/UDP phosphorylase family.</text>
</comment>
<dbReference type="GO" id="GO:0009166">
    <property type="term" value="P:nucleotide catabolic process"/>
    <property type="evidence" value="ECO:0007669"/>
    <property type="project" value="InterPro"/>
</dbReference>
<organism evidence="4 5">
    <name type="scientific">Amphibalanus amphitrite</name>
    <name type="common">Striped barnacle</name>
    <name type="synonym">Balanus amphitrite</name>
    <dbReference type="NCBI Taxonomy" id="1232801"/>
    <lineage>
        <taxon>Eukaryota</taxon>
        <taxon>Metazoa</taxon>
        <taxon>Ecdysozoa</taxon>
        <taxon>Arthropoda</taxon>
        <taxon>Crustacea</taxon>
        <taxon>Multicrustacea</taxon>
        <taxon>Cirripedia</taxon>
        <taxon>Thoracica</taxon>
        <taxon>Thoracicalcarea</taxon>
        <taxon>Balanomorpha</taxon>
        <taxon>Balanoidea</taxon>
        <taxon>Balanidae</taxon>
        <taxon>Amphibalaninae</taxon>
        <taxon>Amphibalanus</taxon>
    </lineage>
</organism>
<dbReference type="InterPro" id="IPR010059">
    <property type="entry name" value="Uridine_phosphorylase_euk"/>
</dbReference>
<dbReference type="PANTHER" id="PTHR43691">
    <property type="entry name" value="URIDINE PHOSPHORYLASE"/>
    <property type="match status" value="1"/>
</dbReference>